<reference evidence="3" key="1">
    <citation type="submission" date="2017-09" db="EMBL/GenBank/DDBJ databases">
        <title>Depth-based differentiation of microbial function through sediment-hosted aquifers and enrichment of novel symbionts in the deep terrestrial subsurface.</title>
        <authorList>
            <person name="Probst A.J."/>
            <person name="Ladd B."/>
            <person name="Jarett J.K."/>
            <person name="Geller-Mcgrath D.E."/>
            <person name="Sieber C.M.K."/>
            <person name="Emerson J.B."/>
            <person name="Anantharaman K."/>
            <person name="Thomas B.C."/>
            <person name="Malmstrom R."/>
            <person name="Stieglmeier M."/>
            <person name="Klingl A."/>
            <person name="Woyke T."/>
            <person name="Ryan C.M."/>
            <person name="Banfield J.F."/>
        </authorList>
    </citation>
    <scope>NUCLEOTIDE SEQUENCE [LARGE SCALE GENOMIC DNA]</scope>
</reference>
<dbReference type="Proteomes" id="UP000231407">
    <property type="component" value="Unassembled WGS sequence"/>
</dbReference>
<accession>A0A2M7ARJ4</accession>
<evidence type="ECO:0000313" key="2">
    <source>
        <dbReference type="EMBL" id="PIU73221.1"/>
    </source>
</evidence>
<dbReference type="AlphaFoldDB" id="A0A2M7ARJ4"/>
<comment type="caution">
    <text evidence="2">The sequence shown here is derived from an EMBL/GenBank/DDBJ whole genome shotgun (WGS) entry which is preliminary data.</text>
</comment>
<dbReference type="EMBL" id="PEWA01000049">
    <property type="protein sequence ID" value="PIU73221.1"/>
    <property type="molecule type" value="Genomic_DNA"/>
</dbReference>
<evidence type="ECO:0000313" key="3">
    <source>
        <dbReference type="Proteomes" id="UP000231407"/>
    </source>
</evidence>
<feature type="coiled-coil region" evidence="1">
    <location>
        <begin position="574"/>
        <end position="601"/>
    </location>
</feature>
<protein>
    <submittedName>
        <fullName evidence="2">Uncharacterized protein</fullName>
    </submittedName>
</protein>
<evidence type="ECO:0000256" key="1">
    <source>
        <dbReference type="SAM" id="Coils"/>
    </source>
</evidence>
<keyword evidence="1" id="KW-0175">Coiled coil</keyword>
<proteinExistence type="predicted"/>
<name>A0A2M7ARJ4_9BACT</name>
<sequence length="734" mass="81098">MPQPLDSERILGRLEQGYRGRDSTSPDQMITHVESLRLCSLAESHHCRTDTKKNWRDNAGLEMDGPLSGSAQIGDTHLEVLISPVQGRLVFSGLNPGTKQKLHHTLSPENLPIGLKRIVQVSDTEDKTCVDLNLLPVGVPKLALTDGFGRELCRILGLGLVPDLQYTKIPEGDPRLNSVECRLGSLAPNLSFLVSRPGDTSEPVWTHAASIFRDESEKAQSIIAVIAEPSGRGKTLVSRDIIKKFIQSDACSEKGLGVKRGRLDSEMNHVLMNVYYAHERLDNLVIVSPKVENEATFKIENVMADFQRLCSMRPRGATILVIDNAQFLQFPTSGQWLNEFEEFLNTLADRQDGSGFLILAEHLPPGVNESQFQGHRLHRVELPFTSEDFGLPKGKTKEINTNAVGYQLITKALLNDPGAVIYYKVVDRLYPDKDNPPPESFGETYRTGVKALAGQMAQKLISHPEILQLFKVKEVANFLSFSHINDSAKGLWVSLVRALEDSTTESWLEVKKNGSVVVRNPDKLKAIIDAATIGLVREVKGLAEGKIAEAEVRRGDLSTQAIETPVLGKPIDVLVGIESRKRGLEEEKQQLITRLETVEHELVTTHGILEYFSAITPDNLNFIVSNRPLFELLLKLTDNQFPEDQAWNILLNRKEDLIQDLANLGALANVPEPVLTALGQLGGLLSVIDSGAEWGRVTSFARSVLDIIKSSNFSTNISAVLDSYDQAVKFLGAK</sequence>
<organism evidence="2 3">
    <name type="scientific">Candidatus Shapirobacteria bacterium CG06_land_8_20_14_3_00_40_12</name>
    <dbReference type="NCBI Taxonomy" id="1974881"/>
    <lineage>
        <taxon>Bacteria</taxon>
        <taxon>Candidatus Shapironibacteriota</taxon>
    </lineage>
</organism>
<gene>
    <name evidence="2" type="ORF">COS78_03570</name>
</gene>